<keyword evidence="1" id="KW-0812">Transmembrane</keyword>
<comment type="caution">
    <text evidence="3">The sequence shown here is derived from an EMBL/GenBank/DDBJ whole genome shotgun (WGS) entry which is preliminary data.</text>
</comment>
<accession>A0A396ILK6</accession>
<dbReference type="InterPro" id="IPR057136">
    <property type="entry name" value="At2g35280_TPR_dom"/>
</dbReference>
<dbReference type="Proteomes" id="UP000265566">
    <property type="component" value="Chromosome 4"/>
</dbReference>
<feature type="transmembrane region" description="Helical" evidence="1">
    <location>
        <begin position="102"/>
        <end position="123"/>
    </location>
</feature>
<evidence type="ECO:0000259" key="2">
    <source>
        <dbReference type="Pfam" id="PF23310"/>
    </source>
</evidence>
<name>A0A396ILK6_MEDTR</name>
<dbReference type="EMBL" id="PSQE01000004">
    <property type="protein sequence ID" value="RHN63787.1"/>
    <property type="molecule type" value="Genomic_DNA"/>
</dbReference>
<proteinExistence type="predicted"/>
<gene>
    <name evidence="3" type="ORF">MtrunA17_Chr4g0062091</name>
</gene>
<organism evidence="3 4">
    <name type="scientific">Medicago truncatula</name>
    <name type="common">Barrel medic</name>
    <name type="synonym">Medicago tribuloides</name>
    <dbReference type="NCBI Taxonomy" id="3880"/>
    <lineage>
        <taxon>Eukaryota</taxon>
        <taxon>Viridiplantae</taxon>
        <taxon>Streptophyta</taxon>
        <taxon>Embryophyta</taxon>
        <taxon>Tracheophyta</taxon>
        <taxon>Spermatophyta</taxon>
        <taxon>Magnoliopsida</taxon>
        <taxon>eudicotyledons</taxon>
        <taxon>Gunneridae</taxon>
        <taxon>Pentapetalae</taxon>
        <taxon>rosids</taxon>
        <taxon>fabids</taxon>
        <taxon>Fabales</taxon>
        <taxon>Fabaceae</taxon>
        <taxon>Papilionoideae</taxon>
        <taxon>50 kb inversion clade</taxon>
        <taxon>NPAAA clade</taxon>
        <taxon>Hologalegina</taxon>
        <taxon>IRL clade</taxon>
        <taxon>Trifolieae</taxon>
        <taxon>Medicago</taxon>
    </lineage>
</organism>
<feature type="domain" description="At2g35280-like TPR" evidence="2">
    <location>
        <begin position="1"/>
        <end position="41"/>
    </location>
</feature>
<protein>
    <recommendedName>
        <fullName evidence="2">At2g35280-like TPR domain-containing protein</fullName>
    </recommendedName>
</protein>
<evidence type="ECO:0000256" key="1">
    <source>
        <dbReference type="SAM" id="Phobius"/>
    </source>
</evidence>
<keyword evidence="1" id="KW-1133">Transmembrane helix</keyword>
<dbReference type="AlphaFoldDB" id="A0A396ILK6"/>
<sequence length="149" mass="17285">MYGMILLCSENHESRKQGLEHMRFLRKSKCIVSSRSKVKYLTKDMWKNNGMLMRNQIALCNSKSTCEGWRVKKGPWFLPDEDDDMTLCEDCSSVSLLLMWKLFWCVWFCVLKYLSMLVFSVSFGGSLLKGLAFEIKLPHQKNNPLVAVS</sequence>
<dbReference type="Gramene" id="rna26533">
    <property type="protein sequence ID" value="RHN63787.1"/>
    <property type="gene ID" value="gene26533"/>
</dbReference>
<dbReference type="Pfam" id="PF23310">
    <property type="entry name" value="TPR_27"/>
    <property type="match status" value="1"/>
</dbReference>
<reference evidence="4" key="1">
    <citation type="journal article" date="2018" name="Nat. Plants">
        <title>Whole-genome landscape of Medicago truncatula symbiotic genes.</title>
        <authorList>
            <person name="Pecrix Y."/>
            <person name="Staton S.E."/>
            <person name="Sallet E."/>
            <person name="Lelandais-Briere C."/>
            <person name="Moreau S."/>
            <person name="Carrere S."/>
            <person name="Blein T."/>
            <person name="Jardinaud M.F."/>
            <person name="Latrasse D."/>
            <person name="Zouine M."/>
            <person name="Zahm M."/>
            <person name="Kreplak J."/>
            <person name="Mayjonade B."/>
            <person name="Satge C."/>
            <person name="Perez M."/>
            <person name="Cauet S."/>
            <person name="Marande W."/>
            <person name="Chantry-Darmon C."/>
            <person name="Lopez-Roques C."/>
            <person name="Bouchez O."/>
            <person name="Berard A."/>
            <person name="Debelle F."/>
            <person name="Munos S."/>
            <person name="Bendahmane A."/>
            <person name="Berges H."/>
            <person name="Niebel A."/>
            <person name="Buitink J."/>
            <person name="Frugier F."/>
            <person name="Benhamed M."/>
            <person name="Crespi M."/>
            <person name="Gouzy J."/>
            <person name="Gamas P."/>
        </authorList>
    </citation>
    <scope>NUCLEOTIDE SEQUENCE [LARGE SCALE GENOMIC DNA]</scope>
    <source>
        <strain evidence="4">cv. Jemalong A17</strain>
    </source>
</reference>
<evidence type="ECO:0000313" key="4">
    <source>
        <dbReference type="Proteomes" id="UP000265566"/>
    </source>
</evidence>
<evidence type="ECO:0000313" key="3">
    <source>
        <dbReference type="EMBL" id="RHN63787.1"/>
    </source>
</evidence>
<keyword evidence="1" id="KW-0472">Membrane</keyword>